<name>A0A240C009_9STAP</name>
<gene>
    <name evidence="8" type="primary">menF</name>
    <name evidence="7" type="ORF">GCM10007183_13610</name>
    <name evidence="8" type="ORF">SAMEA4412661_00669</name>
</gene>
<organism evidence="8 9">
    <name type="scientific">Staphylococcus muscae</name>
    <dbReference type="NCBI Taxonomy" id="1294"/>
    <lineage>
        <taxon>Bacteria</taxon>
        <taxon>Bacillati</taxon>
        <taxon>Bacillota</taxon>
        <taxon>Bacilli</taxon>
        <taxon>Bacillales</taxon>
        <taxon>Staphylococcaceae</taxon>
        <taxon>Staphylococcus</taxon>
    </lineage>
</organism>
<evidence type="ECO:0000313" key="9">
    <source>
        <dbReference type="Proteomes" id="UP000243706"/>
    </source>
</evidence>
<dbReference type="NCBIfam" id="TIGR00543">
    <property type="entry name" value="isochor_syn"/>
    <property type="match status" value="1"/>
</dbReference>
<dbReference type="EMBL" id="LT906464">
    <property type="protein sequence ID" value="SNW01255.1"/>
    <property type="molecule type" value="Genomic_DNA"/>
</dbReference>
<evidence type="ECO:0000256" key="5">
    <source>
        <dbReference type="ARBA" id="ARBA00041564"/>
    </source>
</evidence>
<comment type="catalytic activity">
    <reaction evidence="1">
        <text>chorismate = isochorismate</text>
        <dbReference type="Rhea" id="RHEA:18985"/>
        <dbReference type="ChEBI" id="CHEBI:29748"/>
        <dbReference type="ChEBI" id="CHEBI:29780"/>
        <dbReference type="EC" id="5.4.4.2"/>
    </reaction>
</comment>
<evidence type="ECO:0000313" key="7">
    <source>
        <dbReference type="EMBL" id="GGA90710.1"/>
    </source>
</evidence>
<keyword evidence="4 8" id="KW-0413">Isomerase</keyword>
<reference evidence="7" key="4">
    <citation type="submission" date="2024-05" db="EMBL/GenBank/DDBJ databases">
        <authorList>
            <person name="Sun Q."/>
            <person name="Sedlacek I."/>
        </authorList>
    </citation>
    <scope>NUCLEOTIDE SEQUENCE</scope>
    <source>
        <strain evidence="7">CCM 4175</strain>
    </source>
</reference>
<dbReference type="InterPro" id="IPR004561">
    <property type="entry name" value="IsoChor_synthase"/>
</dbReference>
<evidence type="ECO:0000256" key="2">
    <source>
        <dbReference type="ARBA" id="ARBA00005297"/>
    </source>
</evidence>
<protein>
    <recommendedName>
        <fullName evidence="3">isochorismate synthase</fullName>
        <ecNumber evidence="3">5.4.4.2</ecNumber>
    </recommendedName>
    <alternativeName>
        <fullName evidence="5">Isochorismate mutase</fullName>
    </alternativeName>
</protein>
<evidence type="ECO:0000256" key="3">
    <source>
        <dbReference type="ARBA" id="ARBA00012824"/>
    </source>
</evidence>
<evidence type="ECO:0000313" key="10">
    <source>
        <dbReference type="Proteomes" id="UP000652995"/>
    </source>
</evidence>
<evidence type="ECO:0000313" key="8">
    <source>
        <dbReference type="EMBL" id="SNW01255.1"/>
    </source>
</evidence>
<accession>A0A240C009</accession>
<dbReference type="EMBL" id="BMCB01000007">
    <property type="protein sequence ID" value="GGA90710.1"/>
    <property type="molecule type" value="Genomic_DNA"/>
</dbReference>
<dbReference type="InterPro" id="IPR015890">
    <property type="entry name" value="Chorismate_C"/>
</dbReference>
<comment type="similarity">
    <text evidence="2">Belongs to the isochorismate synthase family.</text>
</comment>
<evidence type="ECO:0000256" key="4">
    <source>
        <dbReference type="ARBA" id="ARBA00023235"/>
    </source>
</evidence>
<dbReference type="Proteomes" id="UP000243706">
    <property type="component" value="Chromosome 1"/>
</dbReference>
<dbReference type="SUPFAM" id="SSF56322">
    <property type="entry name" value="ADC synthase"/>
    <property type="match status" value="1"/>
</dbReference>
<dbReference type="Proteomes" id="UP000652995">
    <property type="component" value="Unassembled WGS sequence"/>
</dbReference>
<feature type="domain" description="Chorismate-utilising enzyme C-terminal" evidence="6">
    <location>
        <begin position="187"/>
        <end position="437"/>
    </location>
</feature>
<reference evidence="8 9" key="2">
    <citation type="submission" date="2017-06" db="EMBL/GenBank/DDBJ databases">
        <authorList>
            <consortium name="Pathogen Informatics"/>
        </authorList>
    </citation>
    <scope>NUCLEOTIDE SEQUENCE [LARGE SCALE GENOMIC DNA]</scope>
    <source>
        <strain evidence="8 9">NCTC13833</strain>
    </source>
</reference>
<proteinExistence type="inferred from homology"/>
<reference evidence="10" key="3">
    <citation type="journal article" date="2019" name="Int. J. Syst. Evol. Microbiol.">
        <title>The Global Catalogue of Microorganisms (GCM) 10K type strain sequencing project: providing services to taxonomists for standard genome sequencing and annotation.</title>
        <authorList>
            <consortium name="The Broad Institute Genomics Platform"/>
            <consortium name="The Broad Institute Genome Sequencing Center for Infectious Disease"/>
            <person name="Wu L."/>
            <person name="Ma J."/>
        </authorList>
    </citation>
    <scope>NUCLEOTIDE SEQUENCE [LARGE SCALE GENOMIC DNA]</scope>
    <source>
        <strain evidence="10">CCM 4175</strain>
    </source>
</reference>
<dbReference type="EC" id="5.4.4.2" evidence="3"/>
<dbReference type="Pfam" id="PF00425">
    <property type="entry name" value="Chorismate_bind"/>
    <property type="match status" value="1"/>
</dbReference>
<evidence type="ECO:0000256" key="1">
    <source>
        <dbReference type="ARBA" id="ARBA00000799"/>
    </source>
</evidence>
<keyword evidence="10" id="KW-1185">Reference proteome</keyword>
<dbReference type="InterPro" id="IPR005801">
    <property type="entry name" value="ADC_synthase"/>
</dbReference>
<dbReference type="Gene3D" id="3.60.120.10">
    <property type="entry name" value="Anthranilate synthase"/>
    <property type="match status" value="1"/>
</dbReference>
<dbReference type="OrthoDB" id="9803598at2"/>
<dbReference type="GO" id="GO:0009697">
    <property type="term" value="P:salicylic acid biosynthetic process"/>
    <property type="evidence" value="ECO:0007669"/>
    <property type="project" value="TreeGrafter"/>
</dbReference>
<reference evidence="7" key="1">
    <citation type="journal article" date="2014" name="Int. J. Syst. Evol. Microbiol.">
        <title>Complete genome of a new Firmicutes species belonging to the dominant human colonic microbiota ('Ruminococcus bicirculans') reveals two chromosomes and a selective capacity to utilize plant glucans.</title>
        <authorList>
            <consortium name="NISC Comparative Sequencing Program"/>
            <person name="Wegmann U."/>
            <person name="Louis P."/>
            <person name="Goesmann A."/>
            <person name="Henrissat B."/>
            <person name="Duncan S.H."/>
            <person name="Flint H.J."/>
        </authorList>
    </citation>
    <scope>NUCLEOTIDE SEQUENCE</scope>
    <source>
        <strain evidence="7">CCM 4175</strain>
    </source>
</reference>
<sequence length="451" mass="51286">MTVDAREQAIKEAIKQATEQWVSVEVKLSHVIDPITLFDATKEAAGSRFYFRLNDNKTAFFGYRIATQIKNKQENKQAIFKQWQILRQNILFVNSESDRHHLRLCGGFQFSDHRTDDVWQAFDQHHFILPEVLISQVDGETFLTYTVERNAFSMDMFLHLIKQFEEITPLAETNDMPEVLHIENVQQQEWQNLVERTVEQLANDEKIVLSRQRKIKFSSQIHIDTILQNALRNEKNSYLFVIESGTDTFISQTPEQLFRVQDGMLSTKAVAGTLHRTQDSVEDDKRLQAFLQDEKNLGEHQIVVNSILEDLQPFVKKATYDAAPKILKNDHLYHLYTEIGGPLEGHSHMLLVDGLHPTPALGGYPKSMAMAYIDKYEYAARGLYGAPVGMIDAYDDCEFIVAIRSMLLKVDEAILYAGAGIVKASDPAAEVAETALKFSPMMDALGVTDIG</sequence>
<dbReference type="GO" id="GO:0008909">
    <property type="term" value="F:isochorismate synthase activity"/>
    <property type="evidence" value="ECO:0007669"/>
    <property type="project" value="UniProtKB-EC"/>
</dbReference>
<evidence type="ECO:0000259" key="6">
    <source>
        <dbReference type="Pfam" id="PF00425"/>
    </source>
</evidence>
<dbReference type="PANTHER" id="PTHR42839">
    <property type="entry name" value="ISOCHORISMATE SYNTHASE ENTC"/>
    <property type="match status" value="1"/>
</dbReference>
<dbReference type="PANTHER" id="PTHR42839:SF1">
    <property type="entry name" value="ISOCHORISMATE SYNTHASE MENF"/>
    <property type="match status" value="1"/>
</dbReference>
<dbReference type="AlphaFoldDB" id="A0A240C009"/>
<dbReference type="RefSeq" id="WP_095116030.1">
    <property type="nucleotide sequence ID" value="NZ_BMCB01000007.1"/>
</dbReference>
<dbReference type="KEGG" id="smus:C7J88_00100"/>